<dbReference type="Proteomes" id="UP000001542">
    <property type="component" value="Unassembled WGS sequence"/>
</dbReference>
<feature type="region of interest" description="Disordered" evidence="1">
    <location>
        <begin position="1"/>
        <end position="28"/>
    </location>
</feature>
<protein>
    <submittedName>
        <fullName evidence="2">Uncharacterized protein</fullName>
    </submittedName>
</protein>
<sequence>MSKIPRLSTGTKIPRPNMGGTRPMTKIDSNIPRKSISKERRSSIKPDKFFHVKPTMKKLNERVMSTDIINHAFSLKSDKAEAVWNYSKTICSSFFQQKYIDIFYSSLFSTAKTNRFDAKNRMDRNRTTQLGQTIENAIKVFNDMYDENPASLYALADFCLLYLSLIISICNIENCAKEALFFTRKFLQNDMMPSRPNECIMLFTAIMNICVETPTTIGICKQIIYNLAKANPDLNSGVEKGVTRKNKTQKEICEGALEILSKVSAQEQLAQSTEVDITSLNDEEEILATIASFNRPNAIKKPADYVRDLLITMQKFPDNYAIIIAASNSIQSNIEICTPIDRDIIGELLSVIITTVMPSQTANQDLYTDAVFAVNNLFGALVDSHGPEEIIQAAPGAHILLNAEGIEKLNEYIESLNQTSHEPQKQTKVEETHNEEPKEVINPGLQKSIELLLDPATIFTEMERIIYANEDLLQYPIYLRGFLQRSYYLYKKVVPPQMNDYQLSLAKEMLRDLESGNKEDEQPGGKLHVDTLMSEFEKIKNIIED</sequence>
<accession>A2DYT9</accession>
<reference evidence="2" key="1">
    <citation type="submission" date="2006-10" db="EMBL/GenBank/DDBJ databases">
        <authorList>
            <person name="Amadeo P."/>
            <person name="Zhao Q."/>
            <person name="Wortman J."/>
            <person name="Fraser-Liggett C."/>
            <person name="Carlton J."/>
        </authorList>
    </citation>
    <scope>NUCLEOTIDE SEQUENCE</scope>
    <source>
        <strain evidence="2">G3</strain>
    </source>
</reference>
<dbReference type="RefSeq" id="XP_001326702.1">
    <property type="nucleotide sequence ID" value="XM_001326667.1"/>
</dbReference>
<dbReference type="InParanoid" id="A2DYT9"/>
<name>A2DYT9_TRIV3</name>
<proteinExistence type="predicted"/>
<keyword evidence="3" id="KW-1185">Reference proteome</keyword>
<evidence type="ECO:0000313" key="2">
    <source>
        <dbReference type="EMBL" id="EAY14479.1"/>
    </source>
</evidence>
<reference evidence="2" key="2">
    <citation type="journal article" date="2007" name="Science">
        <title>Draft genome sequence of the sexually transmitted pathogen Trichomonas vaginalis.</title>
        <authorList>
            <person name="Carlton J.M."/>
            <person name="Hirt R.P."/>
            <person name="Silva J.C."/>
            <person name="Delcher A.L."/>
            <person name="Schatz M."/>
            <person name="Zhao Q."/>
            <person name="Wortman J.R."/>
            <person name="Bidwell S.L."/>
            <person name="Alsmark U.C.M."/>
            <person name="Besteiro S."/>
            <person name="Sicheritz-Ponten T."/>
            <person name="Noel C.J."/>
            <person name="Dacks J.B."/>
            <person name="Foster P.G."/>
            <person name="Simillion C."/>
            <person name="Van de Peer Y."/>
            <person name="Miranda-Saavedra D."/>
            <person name="Barton G.J."/>
            <person name="Westrop G.D."/>
            <person name="Mueller S."/>
            <person name="Dessi D."/>
            <person name="Fiori P.L."/>
            <person name="Ren Q."/>
            <person name="Paulsen I."/>
            <person name="Zhang H."/>
            <person name="Bastida-Corcuera F.D."/>
            <person name="Simoes-Barbosa A."/>
            <person name="Brown M.T."/>
            <person name="Hayes R.D."/>
            <person name="Mukherjee M."/>
            <person name="Okumura C.Y."/>
            <person name="Schneider R."/>
            <person name="Smith A.J."/>
            <person name="Vanacova S."/>
            <person name="Villalvazo M."/>
            <person name="Haas B.J."/>
            <person name="Pertea M."/>
            <person name="Feldblyum T.V."/>
            <person name="Utterback T.R."/>
            <person name="Shu C.L."/>
            <person name="Osoegawa K."/>
            <person name="de Jong P.J."/>
            <person name="Hrdy I."/>
            <person name="Horvathova L."/>
            <person name="Zubacova Z."/>
            <person name="Dolezal P."/>
            <person name="Malik S.B."/>
            <person name="Logsdon J.M. Jr."/>
            <person name="Henze K."/>
            <person name="Gupta A."/>
            <person name="Wang C.C."/>
            <person name="Dunne R.L."/>
            <person name="Upcroft J.A."/>
            <person name="Upcroft P."/>
            <person name="White O."/>
            <person name="Salzberg S.L."/>
            <person name="Tang P."/>
            <person name="Chiu C.-H."/>
            <person name="Lee Y.-S."/>
            <person name="Embley T.M."/>
            <person name="Coombs G.H."/>
            <person name="Mottram J.C."/>
            <person name="Tachezy J."/>
            <person name="Fraser-Liggett C.M."/>
            <person name="Johnson P.J."/>
        </authorList>
    </citation>
    <scope>NUCLEOTIDE SEQUENCE [LARGE SCALE GENOMIC DNA]</scope>
    <source>
        <strain evidence="2">G3</strain>
    </source>
</reference>
<evidence type="ECO:0000256" key="1">
    <source>
        <dbReference type="SAM" id="MobiDB-lite"/>
    </source>
</evidence>
<dbReference type="AlphaFoldDB" id="A2DYT9"/>
<dbReference type="EMBL" id="DS113270">
    <property type="protein sequence ID" value="EAY14479.1"/>
    <property type="molecule type" value="Genomic_DNA"/>
</dbReference>
<dbReference type="VEuPathDB" id="TrichDB:TVAGG3_0538630"/>
<dbReference type="KEGG" id="tva:4772467"/>
<dbReference type="VEuPathDB" id="TrichDB:TVAG_426730"/>
<organism evidence="2 3">
    <name type="scientific">Trichomonas vaginalis (strain ATCC PRA-98 / G3)</name>
    <dbReference type="NCBI Taxonomy" id="412133"/>
    <lineage>
        <taxon>Eukaryota</taxon>
        <taxon>Metamonada</taxon>
        <taxon>Parabasalia</taxon>
        <taxon>Trichomonadida</taxon>
        <taxon>Trichomonadidae</taxon>
        <taxon>Trichomonas</taxon>
    </lineage>
</organism>
<dbReference type="OrthoDB" id="10558634at2759"/>
<evidence type="ECO:0000313" key="3">
    <source>
        <dbReference type="Proteomes" id="UP000001542"/>
    </source>
</evidence>
<gene>
    <name evidence="2" type="ORF">TVAG_426730</name>
</gene>